<evidence type="ECO:0000313" key="2">
    <source>
        <dbReference type="Proteomes" id="UP001516472"/>
    </source>
</evidence>
<protein>
    <submittedName>
        <fullName evidence="1">Phage tail protein</fullName>
    </submittedName>
</protein>
<reference evidence="1 2" key="1">
    <citation type="submission" date="2020-02" db="EMBL/GenBank/DDBJ databases">
        <authorList>
            <person name="Babadi Z.K."/>
            <person name="Risdian C."/>
            <person name="Ebrahimipour G.H."/>
            <person name="Wink J."/>
        </authorList>
    </citation>
    <scope>NUCLEOTIDE SEQUENCE [LARGE SCALE GENOMIC DNA]</scope>
    <source>
        <strain evidence="1 2">ZKHCc1 1396</strain>
    </source>
</reference>
<organism evidence="1 2">
    <name type="scientific">Corallococcus soli</name>
    <dbReference type="NCBI Taxonomy" id="2710757"/>
    <lineage>
        <taxon>Bacteria</taxon>
        <taxon>Pseudomonadati</taxon>
        <taxon>Myxococcota</taxon>
        <taxon>Myxococcia</taxon>
        <taxon>Myxococcales</taxon>
        <taxon>Cystobacterineae</taxon>
        <taxon>Myxococcaceae</taxon>
        <taxon>Corallococcus</taxon>
    </lineage>
</organism>
<dbReference type="Proteomes" id="UP001516472">
    <property type="component" value="Unassembled WGS sequence"/>
</dbReference>
<dbReference type="EMBL" id="JAAIYO010000001">
    <property type="protein sequence ID" value="MBE4747750.1"/>
    <property type="molecule type" value="Genomic_DNA"/>
</dbReference>
<accession>A0ABR9PIL7</accession>
<name>A0ABR9PIL7_9BACT</name>
<sequence length="127" mass="13777">MSDVPQYRKPLGMARKFHKRIAIGGADYDICEPSSGDKTAALACSRKAGELDDKNNPVDEDAGMHFLARIAIVCLYHPGGVKRVFEQEDSAAVKNEPWLDEYGKDFSSAFGGPTVEEARGNSEATPS</sequence>
<evidence type="ECO:0000313" key="1">
    <source>
        <dbReference type="EMBL" id="MBE4747750.1"/>
    </source>
</evidence>
<comment type="caution">
    <text evidence="1">The sequence shown here is derived from an EMBL/GenBank/DDBJ whole genome shotgun (WGS) entry which is preliminary data.</text>
</comment>
<dbReference type="RefSeq" id="WP_193347108.1">
    <property type="nucleotide sequence ID" value="NZ_CBCSIP010000405.1"/>
</dbReference>
<proteinExistence type="predicted"/>
<keyword evidence="2" id="KW-1185">Reference proteome</keyword>
<gene>
    <name evidence="1" type="ORF">G4177_06100</name>
</gene>